<dbReference type="InterPro" id="IPR052341">
    <property type="entry name" value="LOG_family_nucleotidases"/>
</dbReference>
<proteinExistence type="inferred from homology"/>
<dbReference type="GO" id="GO:0005829">
    <property type="term" value="C:cytosol"/>
    <property type="evidence" value="ECO:0007669"/>
    <property type="project" value="TreeGrafter"/>
</dbReference>
<dbReference type="EC" id="3.2.2.n1" evidence="2"/>
<dbReference type="InterPro" id="IPR005269">
    <property type="entry name" value="LOG"/>
</dbReference>
<dbReference type="NCBIfam" id="TIGR00730">
    <property type="entry name" value="Rossman fold protein, TIGR00730 family"/>
    <property type="match status" value="1"/>
</dbReference>
<dbReference type="Pfam" id="PF03641">
    <property type="entry name" value="Lysine_decarbox"/>
    <property type="match status" value="1"/>
</dbReference>
<dbReference type="Gene3D" id="3.40.50.450">
    <property type="match status" value="1"/>
</dbReference>
<comment type="catalytic activity">
    <reaction evidence="1">
        <text>AMP + H2O = D-ribose 5-phosphate + adenine</text>
        <dbReference type="Rhea" id="RHEA:20129"/>
        <dbReference type="ChEBI" id="CHEBI:15377"/>
        <dbReference type="ChEBI" id="CHEBI:16708"/>
        <dbReference type="ChEBI" id="CHEBI:78346"/>
        <dbReference type="ChEBI" id="CHEBI:456215"/>
        <dbReference type="EC" id="3.2.2.4"/>
    </reaction>
</comment>
<dbReference type="GO" id="GO:0008714">
    <property type="term" value="F:AMP nucleosidase activity"/>
    <property type="evidence" value="ECO:0007669"/>
    <property type="project" value="UniProtKB-EC"/>
</dbReference>
<dbReference type="InterPro" id="IPR031100">
    <property type="entry name" value="LOG_fam"/>
</dbReference>
<protein>
    <recommendedName>
        <fullName evidence="2">Cytokinin riboside 5'-monophosphate phosphoribohydrolase</fullName>
        <ecNumber evidence="2">3.2.2.n1</ecNumber>
    </recommendedName>
</protein>
<accession>A0A2M9XEN9</accession>
<dbReference type="EMBL" id="NPDN01000003">
    <property type="protein sequence ID" value="PJZ26155.1"/>
    <property type="molecule type" value="Genomic_DNA"/>
</dbReference>
<evidence type="ECO:0000256" key="2">
    <source>
        <dbReference type="RuleBase" id="RU363015"/>
    </source>
</evidence>
<gene>
    <name evidence="3" type="ORF">CH357_06545</name>
</gene>
<dbReference type="PANTHER" id="PTHR43393:SF3">
    <property type="entry name" value="LYSINE DECARBOXYLASE-LIKE PROTEIN"/>
    <property type="match status" value="1"/>
</dbReference>
<name>A0A2M9XEN9_9LEPT</name>
<reference evidence="3 4" key="1">
    <citation type="submission" date="2017-07" db="EMBL/GenBank/DDBJ databases">
        <title>Leptospira spp. isolated from tropical soils.</title>
        <authorList>
            <person name="Thibeaux R."/>
            <person name="Iraola G."/>
            <person name="Ferres I."/>
            <person name="Bierque E."/>
            <person name="Girault D."/>
            <person name="Soupe-Gilbert M.-E."/>
            <person name="Picardeau M."/>
            <person name="Goarant C."/>
        </authorList>
    </citation>
    <scope>NUCLEOTIDE SEQUENCE [LARGE SCALE GENOMIC DNA]</scope>
    <source>
        <strain evidence="3 4">MCA1-C-A1</strain>
    </source>
</reference>
<sequence>MGRTSLEHEEFLKSIDAFHLRVLAEIDYPQSLFREGKIKDTICIFGSARILSPDECREKETRDLSEVERKLFVKQKEMSVYYEAARKTASLITAWGKEISKDTRRMAVCTGGGPGIMEAANRGAKDAGGPSLGLNIRLPFEQFVNPYVDPEISVEFHYFFMRKLWFLRLSMGVVAFPGGFGTVDELFETLTLIQTGRNNRKIPVILYGTKFWREIFHLESMIDYGLINSEDLELITYCDTPEDVLETLKKKVPLDLE</sequence>
<dbReference type="PANTHER" id="PTHR43393">
    <property type="entry name" value="CYTOKININ RIBOSIDE 5'-MONOPHOSPHATE PHOSPHORIBOHYDROLASE"/>
    <property type="match status" value="1"/>
</dbReference>
<comment type="similarity">
    <text evidence="2">Belongs to the LOG family.</text>
</comment>
<dbReference type="GO" id="GO:0009691">
    <property type="term" value="P:cytokinin biosynthetic process"/>
    <property type="evidence" value="ECO:0007669"/>
    <property type="project" value="UniProtKB-UniRule"/>
</dbReference>
<dbReference type="RefSeq" id="WP_100705947.1">
    <property type="nucleotide sequence ID" value="NZ_NPDL01000003.1"/>
</dbReference>
<keyword evidence="4" id="KW-1185">Reference proteome</keyword>
<comment type="caution">
    <text evidence="3">The sequence shown here is derived from an EMBL/GenBank/DDBJ whole genome shotgun (WGS) entry which is preliminary data.</text>
</comment>
<organism evidence="3 4">
    <name type="scientific">Leptospira hartskeerlii</name>
    <dbReference type="NCBI Taxonomy" id="2023177"/>
    <lineage>
        <taxon>Bacteria</taxon>
        <taxon>Pseudomonadati</taxon>
        <taxon>Spirochaetota</taxon>
        <taxon>Spirochaetia</taxon>
        <taxon>Leptospirales</taxon>
        <taxon>Leptospiraceae</taxon>
        <taxon>Leptospira</taxon>
    </lineage>
</organism>
<evidence type="ECO:0000256" key="1">
    <source>
        <dbReference type="ARBA" id="ARBA00000274"/>
    </source>
</evidence>
<dbReference type="AlphaFoldDB" id="A0A2M9XEN9"/>
<dbReference type="OrthoDB" id="9801098at2"/>
<keyword evidence="2" id="KW-0378">Hydrolase</keyword>
<evidence type="ECO:0000313" key="3">
    <source>
        <dbReference type="EMBL" id="PJZ26155.1"/>
    </source>
</evidence>
<dbReference type="Proteomes" id="UP000232196">
    <property type="component" value="Unassembled WGS sequence"/>
</dbReference>
<dbReference type="SUPFAM" id="SSF102405">
    <property type="entry name" value="MCP/YpsA-like"/>
    <property type="match status" value="1"/>
</dbReference>
<keyword evidence="2" id="KW-0203">Cytokinin biosynthesis</keyword>
<evidence type="ECO:0000313" key="4">
    <source>
        <dbReference type="Proteomes" id="UP000232196"/>
    </source>
</evidence>